<reference evidence="2 3" key="1">
    <citation type="submission" date="2024-01" db="EMBL/GenBank/DDBJ databases">
        <title>The genomes of 5 underutilized Papilionoideae crops provide insights into root nodulation and disease resistance.</title>
        <authorList>
            <person name="Yuan L."/>
        </authorList>
    </citation>
    <scope>NUCLEOTIDE SEQUENCE [LARGE SCALE GENOMIC DNA]</scope>
    <source>
        <strain evidence="2">LY-2023</strain>
        <tissue evidence="2">Leaf</tissue>
    </source>
</reference>
<keyword evidence="1" id="KW-0812">Transmembrane</keyword>
<dbReference type="PANTHER" id="PTHR48451">
    <property type="entry name" value="DUF4218 DOMAIN-CONTAINING PROTEIN"/>
    <property type="match status" value="1"/>
</dbReference>
<sequence>MKMKMKRKMKRKRKISYFILSTKERLQAHRHVLTNCREVDPFLREYRDILRRQFRNNIRSSSELDKKVHREFVEWFSRRMGKGIYHWQGFLEMMRLSNKSNTPPLGTRGSSLSQSQATLNTVKQNSSALSFLSLACIVHRITVLFFITISKYSVSEQGQRMKLKEYVNMQSPWRGLEIVGRGMESKW</sequence>
<proteinExistence type="predicted"/>
<dbReference type="PANTHER" id="PTHR48451:SF1">
    <property type="entry name" value="DUF4218 DOMAIN-CONTAINING PROTEIN"/>
    <property type="match status" value="1"/>
</dbReference>
<gene>
    <name evidence="2" type="ORF">RJT34_24997</name>
</gene>
<evidence type="ECO:0000313" key="2">
    <source>
        <dbReference type="EMBL" id="KAK7279936.1"/>
    </source>
</evidence>
<evidence type="ECO:0000256" key="1">
    <source>
        <dbReference type="SAM" id="Phobius"/>
    </source>
</evidence>
<keyword evidence="1" id="KW-0472">Membrane</keyword>
<comment type="caution">
    <text evidence="2">The sequence shown here is derived from an EMBL/GenBank/DDBJ whole genome shotgun (WGS) entry which is preliminary data.</text>
</comment>
<keyword evidence="3" id="KW-1185">Reference proteome</keyword>
<evidence type="ECO:0000313" key="3">
    <source>
        <dbReference type="Proteomes" id="UP001359559"/>
    </source>
</evidence>
<accession>A0AAN9FRQ8</accession>
<dbReference type="Proteomes" id="UP001359559">
    <property type="component" value="Unassembled WGS sequence"/>
</dbReference>
<feature type="transmembrane region" description="Helical" evidence="1">
    <location>
        <begin position="128"/>
        <end position="154"/>
    </location>
</feature>
<protein>
    <submittedName>
        <fullName evidence="2">Uncharacterized protein</fullName>
    </submittedName>
</protein>
<dbReference type="AlphaFoldDB" id="A0AAN9FRQ8"/>
<dbReference type="EMBL" id="JAYKXN010000006">
    <property type="protein sequence ID" value="KAK7279936.1"/>
    <property type="molecule type" value="Genomic_DNA"/>
</dbReference>
<organism evidence="2 3">
    <name type="scientific">Clitoria ternatea</name>
    <name type="common">Butterfly pea</name>
    <dbReference type="NCBI Taxonomy" id="43366"/>
    <lineage>
        <taxon>Eukaryota</taxon>
        <taxon>Viridiplantae</taxon>
        <taxon>Streptophyta</taxon>
        <taxon>Embryophyta</taxon>
        <taxon>Tracheophyta</taxon>
        <taxon>Spermatophyta</taxon>
        <taxon>Magnoliopsida</taxon>
        <taxon>eudicotyledons</taxon>
        <taxon>Gunneridae</taxon>
        <taxon>Pentapetalae</taxon>
        <taxon>rosids</taxon>
        <taxon>fabids</taxon>
        <taxon>Fabales</taxon>
        <taxon>Fabaceae</taxon>
        <taxon>Papilionoideae</taxon>
        <taxon>50 kb inversion clade</taxon>
        <taxon>NPAAA clade</taxon>
        <taxon>indigoferoid/millettioid clade</taxon>
        <taxon>Phaseoleae</taxon>
        <taxon>Clitoria</taxon>
    </lineage>
</organism>
<name>A0AAN9FRQ8_CLITE</name>
<keyword evidence="1" id="KW-1133">Transmembrane helix</keyword>